<feature type="domain" description="YncI copper-binding" evidence="4">
    <location>
        <begin position="26"/>
        <end position="163"/>
    </location>
</feature>
<feature type="transmembrane region" description="Helical" evidence="2">
    <location>
        <begin position="219"/>
        <end position="239"/>
    </location>
</feature>
<accession>A0AAU7AQ42</accession>
<keyword evidence="2" id="KW-1133">Transmembrane helix</keyword>
<evidence type="ECO:0000256" key="3">
    <source>
        <dbReference type="SAM" id="SignalP"/>
    </source>
</evidence>
<gene>
    <name evidence="5" type="primary">ycnI</name>
    <name evidence="5" type="ORF">DSM112329_00430</name>
</gene>
<feature type="compositionally biased region" description="Basic and acidic residues" evidence="1">
    <location>
        <begin position="171"/>
        <end position="181"/>
    </location>
</feature>
<evidence type="ECO:0000256" key="2">
    <source>
        <dbReference type="SAM" id="Phobius"/>
    </source>
</evidence>
<dbReference type="RefSeq" id="WP_354700166.1">
    <property type="nucleotide sequence ID" value="NZ_CP114014.1"/>
</dbReference>
<reference evidence="5" key="1">
    <citation type="submission" date="2022-12" db="EMBL/GenBank/DDBJ databases">
        <title>Paraconexibacter alkalitolerans sp. nov. and Baekduia alba sp. nov., isolated from soil and emended description of the genera Paraconexibacter (Chun et al., 2020) and Baekduia (An et al., 2020).</title>
        <authorList>
            <person name="Vieira S."/>
            <person name="Huber K.J."/>
            <person name="Geppert A."/>
            <person name="Wolf J."/>
            <person name="Neumann-Schaal M."/>
            <person name="Muesken M."/>
            <person name="Overmann J."/>
        </authorList>
    </citation>
    <scope>NUCLEOTIDE SEQUENCE</scope>
    <source>
        <strain evidence="5">AEG42_29</strain>
    </source>
</reference>
<keyword evidence="2" id="KW-0472">Membrane</keyword>
<keyword evidence="3" id="KW-0732">Signal</keyword>
<feature type="region of interest" description="Disordered" evidence="1">
    <location>
        <begin position="168"/>
        <end position="215"/>
    </location>
</feature>
<dbReference type="InterPro" id="IPR038507">
    <property type="entry name" value="YcnI-like_sf"/>
</dbReference>
<dbReference type="CDD" id="cd08545">
    <property type="entry name" value="YcnI_like"/>
    <property type="match status" value="1"/>
</dbReference>
<sequence>MHRKPILAAALAALAVLATAGPAAAHVTVQPDTATAGEYTVIDVRVPNESDEASTKTIALQMPPGFAAASFQPVPGWEVTVKKEKLATPIETDDGQITEGVTQVTWTGGRIPPGGFQDFPLSVLMPDKAQTLTFKAVQTYTDGEVSRWIGAPDSDEPAPTVKLTTAAAGEEAGHGGGEDHAAAATGGEDAEPAAAAEGSAAAADEGHEEKASEHETDGLAVAALIVGGLGVLLGAAGLASGRRRSTPA</sequence>
<evidence type="ECO:0000313" key="5">
    <source>
        <dbReference type="EMBL" id="XAY03610.1"/>
    </source>
</evidence>
<dbReference type="AlphaFoldDB" id="A0AAU7AQ42"/>
<dbReference type="InterPro" id="IPR012533">
    <property type="entry name" value="YcnI-copper_dom"/>
</dbReference>
<organism evidence="5">
    <name type="scientific">Paraconexibacter sp. AEG42_29</name>
    <dbReference type="NCBI Taxonomy" id="2997339"/>
    <lineage>
        <taxon>Bacteria</taxon>
        <taxon>Bacillati</taxon>
        <taxon>Actinomycetota</taxon>
        <taxon>Thermoleophilia</taxon>
        <taxon>Solirubrobacterales</taxon>
        <taxon>Paraconexibacteraceae</taxon>
        <taxon>Paraconexibacter</taxon>
    </lineage>
</organism>
<dbReference type="Gene3D" id="2.60.40.2230">
    <property type="entry name" value="Uncharacterised protein YcnI-like PF07987, DUF1775"/>
    <property type="match status" value="1"/>
</dbReference>
<feature type="compositionally biased region" description="Low complexity" evidence="1">
    <location>
        <begin position="182"/>
        <end position="203"/>
    </location>
</feature>
<feature type="compositionally biased region" description="Basic and acidic residues" evidence="1">
    <location>
        <begin position="204"/>
        <end position="215"/>
    </location>
</feature>
<dbReference type="EMBL" id="CP114014">
    <property type="protein sequence ID" value="XAY03610.1"/>
    <property type="molecule type" value="Genomic_DNA"/>
</dbReference>
<name>A0AAU7AQ42_9ACTN</name>
<dbReference type="Pfam" id="PF07987">
    <property type="entry name" value="DUF1775"/>
    <property type="match status" value="1"/>
</dbReference>
<keyword evidence="2" id="KW-0812">Transmembrane</keyword>
<protein>
    <recommendedName>
        <fullName evidence="4">YncI copper-binding domain-containing protein</fullName>
    </recommendedName>
</protein>
<evidence type="ECO:0000256" key="1">
    <source>
        <dbReference type="SAM" id="MobiDB-lite"/>
    </source>
</evidence>
<feature type="signal peptide" evidence="3">
    <location>
        <begin position="1"/>
        <end position="25"/>
    </location>
</feature>
<proteinExistence type="predicted"/>
<feature type="chain" id="PRO_5043974941" description="YncI copper-binding domain-containing protein" evidence="3">
    <location>
        <begin position="26"/>
        <end position="248"/>
    </location>
</feature>
<dbReference type="KEGG" id="parq:DSM112329_00430"/>
<evidence type="ECO:0000259" key="4">
    <source>
        <dbReference type="Pfam" id="PF07987"/>
    </source>
</evidence>